<accession>C5KPR5</accession>
<dbReference type="EMBL" id="GG675180">
    <property type="protein sequence ID" value="EER13462.1"/>
    <property type="molecule type" value="Genomic_DNA"/>
</dbReference>
<sequence>MADLNGDAIHAGMSRNEQQLFNAAQRAFRLASAAAALGNPIDDLCEMVVDVFSAERAQFMNFDDLRDKVNALAERKKLSVFTTAELNGGLEDLQDDHKAGPPTSEARGMGVGFGVHQL</sequence>
<name>C5KPR5_PERM5</name>
<dbReference type="InParanoid" id="C5KPR5"/>
<dbReference type="Proteomes" id="UP000007800">
    <property type="component" value="Unassembled WGS sequence"/>
</dbReference>
<evidence type="ECO:0000313" key="2">
    <source>
        <dbReference type="Proteomes" id="UP000007800"/>
    </source>
</evidence>
<evidence type="ECO:0000313" key="1">
    <source>
        <dbReference type="EMBL" id="EER13462.1"/>
    </source>
</evidence>
<dbReference type="RefSeq" id="XP_002781667.1">
    <property type="nucleotide sequence ID" value="XM_002781621.1"/>
</dbReference>
<keyword evidence="2" id="KW-1185">Reference proteome</keyword>
<proteinExistence type="predicted"/>
<dbReference type="GeneID" id="9041974"/>
<protein>
    <submittedName>
        <fullName evidence="1">Uncharacterized protein</fullName>
    </submittedName>
</protein>
<reference evidence="1 2" key="1">
    <citation type="submission" date="2008-07" db="EMBL/GenBank/DDBJ databases">
        <authorList>
            <person name="El-Sayed N."/>
            <person name="Caler E."/>
            <person name="Inman J."/>
            <person name="Amedeo P."/>
            <person name="Hass B."/>
            <person name="Wortman J."/>
        </authorList>
    </citation>
    <scope>NUCLEOTIDE SEQUENCE [LARGE SCALE GENOMIC DNA]</scope>
    <source>
        <strain evidence="2">ATCC 50983 / TXsc</strain>
    </source>
</reference>
<gene>
    <name evidence="1" type="ORF">Pmar_PMAR000048</name>
</gene>
<dbReference type="AlphaFoldDB" id="C5KPR5"/>
<organism evidence="2">
    <name type="scientific">Perkinsus marinus (strain ATCC 50983 / TXsc)</name>
    <dbReference type="NCBI Taxonomy" id="423536"/>
    <lineage>
        <taxon>Eukaryota</taxon>
        <taxon>Sar</taxon>
        <taxon>Alveolata</taxon>
        <taxon>Perkinsozoa</taxon>
        <taxon>Perkinsea</taxon>
        <taxon>Perkinsida</taxon>
        <taxon>Perkinsidae</taxon>
        <taxon>Perkinsus</taxon>
    </lineage>
</organism>